<dbReference type="GO" id="GO:0042254">
    <property type="term" value="P:ribosome biogenesis"/>
    <property type="evidence" value="ECO:0007669"/>
    <property type="project" value="TreeGrafter"/>
</dbReference>
<dbReference type="GO" id="GO:0005730">
    <property type="term" value="C:nucleolus"/>
    <property type="evidence" value="ECO:0007669"/>
    <property type="project" value="TreeGrafter"/>
</dbReference>
<dbReference type="InterPro" id="IPR020472">
    <property type="entry name" value="WD40_PAC1"/>
</dbReference>
<keyword evidence="2 6" id="KW-0853">WD repeat</keyword>
<evidence type="ECO:0000256" key="4">
    <source>
        <dbReference type="ARBA" id="ARBA00023242"/>
    </source>
</evidence>
<feature type="non-terminal residue" evidence="8">
    <location>
        <position position="1"/>
    </location>
</feature>
<evidence type="ECO:0000256" key="3">
    <source>
        <dbReference type="ARBA" id="ARBA00022737"/>
    </source>
</evidence>
<dbReference type="PRINTS" id="PR00320">
    <property type="entry name" value="GPROTEINBRPT"/>
</dbReference>
<dbReference type="InterPro" id="IPR015943">
    <property type="entry name" value="WD40/YVTN_repeat-like_dom_sf"/>
</dbReference>
<dbReference type="InterPro" id="IPR001680">
    <property type="entry name" value="WD40_rpt"/>
</dbReference>
<dbReference type="EMBL" id="HAAD01001523">
    <property type="protein sequence ID" value="CDG67755.1"/>
    <property type="molecule type" value="mRNA"/>
</dbReference>
<dbReference type="InterPro" id="IPR051972">
    <property type="entry name" value="Glutamate-rich_WD_repeat"/>
</dbReference>
<feature type="repeat" description="WD" evidence="6">
    <location>
        <begin position="345"/>
        <end position="379"/>
    </location>
</feature>
<feature type="repeat" description="WD" evidence="6">
    <location>
        <begin position="299"/>
        <end position="332"/>
    </location>
</feature>
<comment type="subcellular location">
    <subcellularLocation>
        <location evidence="1">Nucleus</location>
    </subcellularLocation>
</comment>
<feature type="repeat" description="WD" evidence="6">
    <location>
        <begin position="253"/>
        <end position="286"/>
    </location>
</feature>
<feature type="repeat" description="WD" evidence="6">
    <location>
        <begin position="390"/>
        <end position="425"/>
    </location>
</feature>
<proteinExistence type="evidence at transcript level"/>
<evidence type="ECO:0000256" key="5">
    <source>
        <dbReference type="ARBA" id="ARBA00040876"/>
    </source>
</evidence>
<feature type="domain" description="Histone-binding protein RBBP4-like N-terminal" evidence="7">
    <location>
        <begin position="98"/>
        <end position="164"/>
    </location>
</feature>
<dbReference type="PANTHER" id="PTHR45903:SF1">
    <property type="entry name" value="GLUTAMATE-RICH WD REPEAT-CONTAINING PROTEIN 1"/>
    <property type="match status" value="1"/>
</dbReference>
<dbReference type="PROSITE" id="PS50082">
    <property type="entry name" value="WD_REPEATS_2"/>
    <property type="match status" value="4"/>
</dbReference>
<dbReference type="AlphaFoldDB" id="T2M750"/>
<evidence type="ECO:0000256" key="2">
    <source>
        <dbReference type="ARBA" id="ARBA00022574"/>
    </source>
</evidence>
<accession>T2M750</accession>
<name>T2M750_HYDVU</name>
<keyword evidence="3" id="KW-0677">Repeat</keyword>
<gene>
    <name evidence="8" type="primary">GRWD1</name>
</gene>
<dbReference type="InterPro" id="IPR022052">
    <property type="entry name" value="Histone-bd_RBBP4-like_N"/>
</dbReference>
<dbReference type="SUPFAM" id="SSF50978">
    <property type="entry name" value="WD40 repeat-like"/>
    <property type="match status" value="1"/>
</dbReference>
<dbReference type="InterPro" id="IPR019775">
    <property type="entry name" value="WD40_repeat_CS"/>
</dbReference>
<evidence type="ECO:0000256" key="6">
    <source>
        <dbReference type="PROSITE-ProRule" id="PRU00221"/>
    </source>
</evidence>
<dbReference type="OrthoDB" id="2161379at2759"/>
<sequence>MLIMKWQARNQDEKNIVKLRKLEVCAEFRTRIGLVIDQPRIGGAAYPTIQPLVIFVLFKEMDEISFNNDNEMSTQDNDDDKEQVKEKIYLGEPLEDGEELTFDKTAYHMYHAAQTGMPCLSFDVINDKLGENRTQFPMTCYLVSGTQACEGEANQILLMKMSNLTKITEDDDSEDSYIEESDEQPNLQTYSIKHIGGVNRIRYIFAVERHLAASWSSSATVHIWDLTEELNSLDINGLSQHQSIANKKPLFSFSGHQKEGFAMDWSPTVVGRLATGSCNNRIHLWSPTESSWHVDQRPLTSHTASVEDIQWSPNESNVFSSCSADKTIKIWDSRGVGDKACMLTVKAHDADVNVISWNKNDPFIVSGGDDGIINVWDLRRFQQGIPVATFKHHSAPITSVEWHHSDSTVFAASSDDDQITLWDLSVERDEEHQAENVTLPPQLLFIHMGQKDIKELHWHRQLPGVLASTALSGFNIFKTISV</sequence>
<protein>
    <recommendedName>
        <fullName evidence="5">Glutamate-rich WD repeat-containing protein 1</fullName>
    </recommendedName>
</protein>
<dbReference type="InterPro" id="IPR036322">
    <property type="entry name" value="WD40_repeat_dom_sf"/>
</dbReference>
<reference evidence="8" key="1">
    <citation type="journal article" date="2013" name="Genome Biol. Evol.">
        <title>Punctuated emergences of genetic and phenotypic innovations in eumetazoan, bilaterian, euteleostome, and hominidae ancestors.</title>
        <authorList>
            <person name="Wenger Y."/>
            <person name="Galliot B."/>
        </authorList>
    </citation>
    <scope>NUCLEOTIDE SEQUENCE</scope>
    <source>
        <tissue evidence="8">Whole animals</tissue>
    </source>
</reference>
<organism evidence="8">
    <name type="scientific">Hydra vulgaris</name>
    <name type="common">Hydra</name>
    <name type="synonym">Hydra attenuata</name>
    <dbReference type="NCBI Taxonomy" id="6087"/>
    <lineage>
        <taxon>Eukaryota</taxon>
        <taxon>Metazoa</taxon>
        <taxon>Cnidaria</taxon>
        <taxon>Hydrozoa</taxon>
        <taxon>Hydroidolina</taxon>
        <taxon>Anthoathecata</taxon>
        <taxon>Aplanulata</taxon>
        <taxon>Hydridae</taxon>
        <taxon>Hydra</taxon>
    </lineage>
</organism>
<dbReference type="SMART" id="SM00320">
    <property type="entry name" value="WD40"/>
    <property type="match status" value="5"/>
</dbReference>
<evidence type="ECO:0000259" key="7">
    <source>
        <dbReference type="Pfam" id="PF12265"/>
    </source>
</evidence>
<dbReference type="Gene3D" id="2.130.10.10">
    <property type="entry name" value="YVTN repeat-like/Quinoprotein amine dehydrogenase"/>
    <property type="match status" value="1"/>
</dbReference>
<dbReference type="PROSITE" id="PS00678">
    <property type="entry name" value="WD_REPEATS_1"/>
    <property type="match status" value="1"/>
</dbReference>
<evidence type="ECO:0000313" key="8">
    <source>
        <dbReference type="EMBL" id="CDG67755.1"/>
    </source>
</evidence>
<dbReference type="Pfam" id="PF12265">
    <property type="entry name" value="CAF1C_H4-bd"/>
    <property type="match status" value="1"/>
</dbReference>
<keyword evidence="4" id="KW-0539">Nucleus</keyword>
<dbReference type="PROSITE" id="PS50294">
    <property type="entry name" value="WD_REPEATS_REGION"/>
    <property type="match status" value="3"/>
</dbReference>
<dbReference type="Pfam" id="PF00400">
    <property type="entry name" value="WD40"/>
    <property type="match status" value="4"/>
</dbReference>
<dbReference type="PANTHER" id="PTHR45903">
    <property type="entry name" value="GLUTAMATE-RICH WD REPEAT-CONTAINING PROTEIN 1"/>
    <property type="match status" value="1"/>
</dbReference>
<evidence type="ECO:0000256" key="1">
    <source>
        <dbReference type="ARBA" id="ARBA00004123"/>
    </source>
</evidence>